<accession>A0AAW6B4V7</accession>
<evidence type="ECO:0000259" key="8">
    <source>
        <dbReference type="PROSITE" id="PS50847"/>
    </source>
</evidence>
<dbReference type="InterPro" id="IPR019931">
    <property type="entry name" value="LPXTG_anchor"/>
</dbReference>
<dbReference type="NCBIfam" id="TIGR01168">
    <property type="entry name" value="YSIRK_signal"/>
    <property type="match status" value="1"/>
</dbReference>
<keyword evidence="2" id="KW-0134">Cell wall</keyword>
<feature type="chain" id="PRO_5043678095" evidence="7">
    <location>
        <begin position="40"/>
        <end position="1022"/>
    </location>
</feature>
<gene>
    <name evidence="9" type="ORF">PNO30_06660</name>
</gene>
<evidence type="ECO:0000256" key="7">
    <source>
        <dbReference type="SAM" id="SignalP"/>
    </source>
</evidence>
<comment type="caution">
    <text evidence="9">The sequence shown here is derived from an EMBL/GenBank/DDBJ whole genome shotgun (WGS) entry which is preliminary data.</text>
</comment>
<dbReference type="RefSeq" id="WP_271987612.1">
    <property type="nucleotide sequence ID" value="NZ_JAQMFS010000077.1"/>
</dbReference>
<feature type="domain" description="Gram-positive cocci surface proteins LPxTG" evidence="8">
    <location>
        <begin position="991"/>
        <end position="1022"/>
    </location>
</feature>
<dbReference type="PROSITE" id="PS50847">
    <property type="entry name" value="GRAM_POS_ANCHORING"/>
    <property type="match status" value="1"/>
</dbReference>
<keyword evidence="5" id="KW-0572">Peptidoglycan-anchor</keyword>
<feature type="signal peptide" evidence="7">
    <location>
        <begin position="1"/>
        <end position="39"/>
    </location>
</feature>
<dbReference type="AlphaFoldDB" id="A0AAW6B4V7"/>
<dbReference type="EMBL" id="JAQMFS010000077">
    <property type="protein sequence ID" value="MDB6186445.1"/>
    <property type="molecule type" value="Genomic_DNA"/>
</dbReference>
<evidence type="ECO:0000256" key="5">
    <source>
        <dbReference type="ARBA" id="ARBA00023088"/>
    </source>
</evidence>
<comment type="subcellular location">
    <subcellularLocation>
        <location evidence="1">Secreted</location>
        <location evidence="1">Cell wall</location>
        <topology evidence="1">Peptidoglycan-anchor</topology>
    </subcellularLocation>
</comment>
<evidence type="ECO:0000256" key="4">
    <source>
        <dbReference type="ARBA" id="ARBA00022729"/>
    </source>
</evidence>
<evidence type="ECO:0000313" key="10">
    <source>
        <dbReference type="Proteomes" id="UP001212217"/>
    </source>
</evidence>
<evidence type="ECO:0000256" key="1">
    <source>
        <dbReference type="ARBA" id="ARBA00004168"/>
    </source>
</evidence>
<evidence type="ECO:0000256" key="6">
    <source>
        <dbReference type="SAM" id="MobiDB-lite"/>
    </source>
</evidence>
<feature type="region of interest" description="Disordered" evidence="6">
    <location>
        <begin position="829"/>
        <end position="858"/>
    </location>
</feature>
<evidence type="ECO:0000256" key="3">
    <source>
        <dbReference type="ARBA" id="ARBA00022525"/>
    </source>
</evidence>
<name>A0AAW6B4V7_9BACL</name>
<dbReference type="Proteomes" id="UP001212217">
    <property type="component" value="Unassembled WGS sequence"/>
</dbReference>
<evidence type="ECO:0000313" key="9">
    <source>
        <dbReference type="EMBL" id="MDB6186445.1"/>
    </source>
</evidence>
<keyword evidence="4 7" id="KW-0732">Signal</keyword>
<sequence>MKNKGENNIQKFSLRKYKGIGAASVLLGLFCIVSTPVFAQDTTTTRKETIETPNDNIKMETLSNAAGSYTMPRMHVFERTEGGGRLHGDENWYEKKHKQFEETVKEDLKEVEDRNVKKQGTDTFKDTRVSFVTKEGEVLKDEVDLNINENDKSIPSSTLNYKIRGLFGKRYEGKITSLNNEVLNKLKREDEVIEKDGNKYHKIDTKLEKHEGTSNETTFNDITVHANPRNLHNEDGSIRYNNIKEGSRVWLVSEISENHYGKYVLATKTSAADDSWVVETFKKGEGNAKDFTKENINSEDGIKEGDTILVVEKNEVSLKLGAASTATEQEAYTAGAFFNEKSLYEGLNGLLYNQLRDLNEEKERDIENKRLNQKEETWEELYKKQLINEHLVDKQNRPIYTEYETFHGYIRTDGDFKEYGDIEKYISILKEKFGEGPIKTNWDNTRDKIEPKFIGNIEEFKDTSNYEEEKANVERFKESHKNIQYVNEVPSDANFVKNVFEVNVDYKLGNKDEDENYPSDENEMGDSSKKYLAYTTGSREVRYHSDNSNYQYGIGQLYKEFTKDGVTYRVASPTKYDQYAYVSGPSITEIHYYNLYQPTRAYHISDNLKKVKNIYSKEEKELIENKGSVKVKYELLDGTSIKDDADVIKDSVIESIETKYYLDKEGNKIIVSEVNTSKIVDYDATKLKLSEITSTSGKKYKLVGLKNTSSPEKGKVTLGTTVVTYVYKLANGGNIYEKYMLEGTEIELADTKQLTKEAMIGDEYISNAPKAGIMIKKDGKTYIYKGHRSTSASEKGVVGENEKIVIYDFAEYFSEKGEPEVQPELPEGVVSEKGEPEVQPELPEGVVSEKGEPEVQPELPEGVVSEKGEPEVLGKPEFVYEKGDSTTNEIDKLSITRYIIEENGLEILPIERGNHPHKRGIINFGDKEYIYEYTKEDDGIITHYYKAKKRDEISKISEIPKVIENKNNSELFIKESKVAGKRVEKIKGKTLPNTGSTSTETTTLGLLALIGIEVARRKQKTK</sequence>
<reference evidence="9" key="1">
    <citation type="submission" date="2023-08" db="EMBL/GenBank/DDBJ databases">
        <title>Dental plaque isolates bound by oral lectin ZG16B.</title>
        <authorList>
            <person name="Ghosh S."/>
        </authorList>
    </citation>
    <scope>NUCLEOTIDE SEQUENCE</scope>
    <source>
        <strain evidence="9">DP3_5B</strain>
    </source>
</reference>
<evidence type="ECO:0000256" key="2">
    <source>
        <dbReference type="ARBA" id="ARBA00022512"/>
    </source>
</evidence>
<keyword evidence="3" id="KW-0964">Secreted</keyword>
<dbReference type="InterPro" id="IPR005877">
    <property type="entry name" value="YSIRK_signal_dom"/>
</dbReference>
<organism evidence="9 10">
    <name type="scientific">Gemella haemolysans</name>
    <dbReference type="NCBI Taxonomy" id="1379"/>
    <lineage>
        <taxon>Bacteria</taxon>
        <taxon>Bacillati</taxon>
        <taxon>Bacillota</taxon>
        <taxon>Bacilli</taxon>
        <taxon>Bacillales</taxon>
        <taxon>Gemellaceae</taxon>
        <taxon>Gemella</taxon>
    </lineage>
</organism>
<protein>
    <submittedName>
        <fullName evidence="9">YSIRK-type signal peptide-containing protein</fullName>
    </submittedName>
</protein>
<proteinExistence type="predicted"/>